<feature type="transmembrane region" description="Helical" evidence="6">
    <location>
        <begin position="238"/>
        <end position="263"/>
    </location>
</feature>
<dbReference type="GO" id="GO:0005886">
    <property type="term" value="C:plasma membrane"/>
    <property type="evidence" value="ECO:0007669"/>
    <property type="project" value="UniProtKB-SubCell"/>
</dbReference>
<comment type="subcellular location">
    <subcellularLocation>
        <location evidence="1">Cell membrane</location>
        <topology evidence="1">Multi-pass membrane protein</topology>
    </subcellularLocation>
</comment>
<organism evidence="7 8">
    <name type="scientific">Candidatus Buchananbacteria bacterium CG10_big_fil_rev_8_21_14_0_10_33_19</name>
    <dbReference type="NCBI Taxonomy" id="1974525"/>
    <lineage>
        <taxon>Bacteria</taxon>
        <taxon>Candidatus Buchananiibacteriota</taxon>
    </lineage>
</organism>
<feature type="transmembrane region" description="Helical" evidence="6">
    <location>
        <begin position="94"/>
        <end position="114"/>
    </location>
</feature>
<evidence type="ECO:0000313" key="8">
    <source>
        <dbReference type="Proteomes" id="UP000229056"/>
    </source>
</evidence>
<evidence type="ECO:0000256" key="3">
    <source>
        <dbReference type="ARBA" id="ARBA00022692"/>
    </source>
</evidence>
<feature type="transmembrane region" description="Helical" evidence="6">
    <location>
        <begin position="134"/>
        <end position="154"/>
    </location>
</feature>
<feature type="transmembrane region" description="Helical" evidence="6">
    <location>
        <begin position="407"/>
        <end position="432"/>
    </location>
</feature>
<dbReference type="InterPro" id="IPR050833">
    <property type="entry name" value="Poly_Biosynth_Transport"/>
</dbReference>
<evidence type="ECO:0000256" key="6">
    <source>
        <dbReference type="SAM" id="Phobius"/>
    </source>
</evidence>
<keyword evidence="4 6" id="KW-1133">Transmembrane helix</keyword>
<feature type="transmembrane region" description="Helical" evidence="6">
    <location>
        <begin position="20"/>
        <end position="41"/>
    </location>
</feature>
<dbReference type="PANTHER" id="PTHR30250">
    <property type="entry name" value="PST FAMILY PREDICTED COLANIC ACID TRANSPORTER"/>
    <property type="match status" value="1"/>
</dbReference>
<evidence type="ECO:0000313" key="7">
    <source>
        <dbReference type="EMBL" id="PIS05835.1"/>
    </source>
</evidence>
<feature type="transmembrane region" description="Helical" evidence="6">
    <location>
        <begin position="352"/>
        <end position="369"/>
    </location>
</feature>
<evidence type="ECO:0000256" key="1">
    <source>
        <dbReference type="ARBA" id="ARBA00004651"/>
    </source>
</evidence>
<dbReference type="Proteomes" id="UP000229056">
    <property type="component" value="Unassembled WGS sequence"/>
</dbReference>
<keyword evidence="3 6" id="KW-0812">Transmembrane</keyword>
<comment type="caution">
    <text evidence="7">The sequence shown here is derived from an EMBL/GenBank/DDBJ whole genome shotgun (WGS) entry which is preliminary data.</text>
</comment>
<reference evidence="8" key="1">
    <citation type="submission" date="2017-09" db="EMBL/GenBank/DDBJ databases">
        <title>Depth-based differentiation of microbial function through sediment-hosted aquifers and enrichment of novel symbionts in the deep terrestrial subsurface.</title>
        <authorList>
            <person name="Probst A.J."/>
            <person name="Ladd B."/>
            <person name="Jarett J.K."/>
            <person name="Geller-Mcgrath D.E."/>
            <person name="Sieber C.M.K."/>
            <person name="Emerson J.B."/>
            <person name="Anantharaman K."/>
            <person name="Thomas B.C."/>
            <person name="Malmstrom R."/>
            <person name="Stieglmeier M."/>
            <person name="Klingl A."/>
            <person name="Woyke T."/>
            <person name="Ryan C.M."/>
            <person name="Banfield J.F."/>
        </authorList>
    </citation>
    <scope>NUCLEOTIDE SEQUENCE [LARGE SCALE GENOMIC DNA]</scope>
</reference>
<feature type="transmembrane region" description="Helical" evidence="6">
    <location>
        <begin position="315"/>
        <end position="332"/>
    </location>
</feature>
<feature type="transmembrane region" description="Helical" evidence="6">
    <location>
        <begin position="192"/>
        <end position="211"/>
    </location>
</feature>
<feature type="transmembrane region" description="Helical" evidence="6">
    <location>
        <begin position="166"/>
        <end position="186"/>
    </location>
</feature>
<proteinExistence type="predicted"/>
<sequence>MLVRLKNLFSKKFIKDAMVLQVGSVFSSSIFFLGSVALARFLGVELYGQYALIFTFISLVNLFTNWGEQGVALTIAPEAYAKGDINKFQEVIKYFFFITTISTLIVNVGVFFFAPRLTEILYHNPQIGNFARVVLLMSILQIIYLFFTVILQIVRNVKYLSVLDAINKFLHVGISVLLVFLGYGLWGVVYGKLIVAIIFLIFSVVAYKILFKNNSLMPSIKELLFGINYKIIKKFFRFGIAISLDKNIGSLFGILPLMLLGYYGSIEQVSYYKVAYGYISLPMILLGPVSRLLSVQLPQSKAYGLNVLRRDFWRSTLFSGFINMSLVLIFLIPAKFLVETFYGADFMGSVPAIYFLSIVVILSGFNIGLGSIMKTIRKMKYSIVINVSTIVVQLLTFWIMIQYLHFSALISVIASLVFLTIFNMIFMFGLLIRNVGLSKKSDF</sequence>
<gene>
    <name evidence="7" type="ORF">COT80_03655</name>
</gene>
<dbReference type="Pfam" id="PF13440">
    <property type="entry name" value="Polysacc_synt_3"/>
    <property type="match status" value="1"/>
</dbReference>
<feature type="transmembrane region" description="Helical" evidence="6">
    <location>
        <begin position="47"/>
        <end position="64"/>
    </location>
</feature>
<dbReference type="AlphaFoldDB" id="A0A2H0W389"/>
<protein>
    <recommendedName>
        <fullName evidence="9">Polysaccharide biosynthesis protein C-terminal domain-containing protein</fullName>
    </recommendedName>
</protein>
<feature type="transmembrane region" description="Helical" evidence="6">
    <location>
        <begin position="275"/>
        <end position="294"/>
    </location>
</feature>
<evidence type="ECO:0008006" key="9">
    <source>
        <dbReference type="Google" id="ProtNLM"/>
    </source>
</evidence>
<accession>A0A2H0W389</accession>
<name>A0A2H0W389_9BACT</name>
<dbReference type="EMBL" id="PEZY01000012">
    <property type="protein sequence ID" value="PIS05835.1"/>
    <property type="molecule type" value="Genomic_DNA"/>
</dbReference>
<evidence type="ECO:0000256" key="4">
    <source>
        <dbReference type="ARBA" id="ARBA00022989"/>
    </source>
</evidence>
<feature type="transmembrane region" description="Helical" evidence="6">
    <location>
        <begin position="381"/>
        <end position="401"/>
    </location>
</feature>
<evidence type="ECO:0000256" key="2">
    <source>
        <dbReference type="ARBA" id="ARBA00022475"/>
    </source>
</evidence>
<keyword evidence="5 6" id="KW-0472">Membrane</keyword>
<evidence type="ECO:0000256" key="5">
    <source>
        <dbReference type="ARBA" id="ARBA00023136"/>
    </source>
</evidence>
<dbReference type="PANTHER" id="PTHR30250:SF11">
    <property type="entry name" value="O-ANTIGEN TRANSPORTER-RELATED"/>
    <property type="match status" value="1"/>
</dbReference>
<keyword evidence="2" id="KW-1003">Cell membrane</keyword>